<reference evidence="3" key="1">
    <citation type="submission" date="2013-12" db="EMBL/GenBank/DDBJ databases">
        <title>The Genome Sequence of Aphanomyces invadans NJM9701.</title>
        <authorList>
            <consortium name="The Broad Institute Genomics Platform"/>
            <person name="Russ C."/>
            <person name="Tyler B."/>
            <person name="van West P."/>
            <person name="Dieguez-Uribeondo J."/>
            <person name="Young S.K."/>
            <person name="Zeng Q."/>
            <person name="Gargeya S."/>
            <person name="Fitzgerald M."/>
            <person name="Abouelleil A."/>
            <person name="Alvarado L."/>
            <person name="Chapman S.B."/>
            <person name="Gainer-Dewar J."/>
            <person name="Goldberg J."/>
            <person name="Griggs A."/>
            <person name="Gujja S."/>
            <person name="Hansen M."/>
            <person name="Howarth C."/>
            <person name="Imamovic A."/>
            <person name="Ireland A."/>
            <person name="Larimer J."/>
            <person name="McCowan C."/>
            <person name="Murphy C."/>
            <person name="Pearson M."/>
            <person name="Poon T.W."/>
            <person name="Priest M."/>
            <person name="Roberts A."/>
            <person name="Saif S."/>
            <person name="Shea T."/>
            <person name="Sykes S."/>
            <person name="Wortman J."/>
            <person name="Nusbaum C."/>
            <person name="Birren B."/>
        </authorList>
    </citation>
    <scope>NUCLEOTIDE SEQUENCE [LARGE SCALE GENOMIC DNA]</scope>
    <source>
        <strain evidence="3">NJM9701</strain>
    </source>
</reference>
<accession>A0A024UXG8</accession>
<dbReference type="EMBL" id="KI913952">
    <property type="protein sequence ID" value="ETW10368.1"/>
    <property type="molecule type" value="Genomic_DNA"/>
</dbReference>
<dbReference type="AlphaFoldDB" id="A0A024UXG8"/>
<sequence length="436" mass="49304">MDNQTEEKTYVGLDGTFTSLTPRYSFAPASDGDFIDDDIDNLRLQLDEVEQELRQAAKYGLHLVAKNSDLIQSMERIHIAHEMAVSELKGEITTLERLLHAMQLDRDAWKRRCHTTEEALDRLQQDRDHAPSHSKGADTHQLIQSRNTQAEVDRLTSALHDATVALQDAMATAVEKDAVIHRLQSTKRDMLDIIQQMKCAAANDASVRKALASKNATLHSRLAAAMAKVEMYHEAFQERLADEDRLRNTIEELTLELQTQGDHVEAKSNLMHSMMVKCNRLERELEALVGRDSTSLPQNNAGVENKDDYATPMLSTEDRTALASFDRLENFFKLTALGIILDHGAHDKLLQGSSRHTIQAWFREAMANDVPYHQWHRWLTIRIAAASPHDGFRFFRPRKSLSVEIPPPSSSPSSLASAISDFFDKYKRKSDPTVPE</sequence>
<organism evidence="3">
    <name type="scientific">Aphanomyces invadans</name>
    <dbReference type="NCBI Taxonomy" id="157072"/>
    <lineage>
        <taxon>Eukaryota</taxon>
        <taxon>Sar</taxon>
        <taxon>Stramenopiles</taxon>
        <taxon>Oomycota</taxon>
        <taxon>Saprolegniomycetes</taxon>
        <taxon>Saprolegniales</taxon>
        <taxon>Verrucalvaceae</taxon>
        <taxon>Aphanomyces</taxon>
    </lineage>
</organism>
<protein>
    <submittedName>
        <fullName evidence="3">Uncharacterized protein</fullName>
    </submittedName>
</protein>
<keyword evidence="1" id="KW-0175">Coiled coil</keyword>
<dbReference type="RefSeq" id="XP_008861779.1">
    <property type="nucleotide sequence ID" value="XM_008863557.1"/>
</dbReference>
<evidence type="ECO:0000313" key="3">
    <source>
        <dbReference type="EMBL" id="ETW10368.1"/>
    </source>
</evidence>
<name>A0A024UXG8_9STRA</name>
<dbReference type="VEuPathDB" id="FungiDB:H310_00689"/>
<evidence type="ECO:0000256" key="1">
    <source>
        <dbReference type="SAM" id="Coils"/>
    </source>
</evidence>
<evidence type="ECO:0000256" key="2">
    <source>
        <dbReference type="SAM" id="MobiDB-lite"/>
    </source>
</evidence>
<gene>
    <name evidence="3" type="ORF">H310_00689</name>
</gene>
<dbReference type="eggNOG" id="ENOG502R52K">
    <property type="taxonomic scope" value="Eukaryota"/>
</dbReference>
<feature type="region of interest" description="Disordered" evidence="2">
    <location>
        <begin position="122"/>
        <end position="143"/>
    </location>
</feature>
<dbReference type="OrthoDB" id="77715at2759"/>
<proteinExistence type="predicted"/>
<dbReference type="GeneID" id="20077739"/>
<feature type="coiled-coil region" evidence="1">
    <location>
        <begin position="32"/>
        <end position="59"/>
    </location>
</feature>
<feature type="compositionally biased region" description="Basic and acidic residues" evidence="2">
    <location>
        <begin position="122"/>
        <end position="138"/>
    </location>
</feature>